<accession>A0ABP5MYP3</accession>
<dbReference type="Proteomes" id="UP001501084">
    <property type="component" value="Unassembled WGS sequence"/>
</dbReference>
<feature type="transmembrane region" description="Helical" evidence="1">
    <location>
        <begin position="82"/>
        <end position="104"/>
    </location>
</feature>
<reference evidence="3" key="1">
    <citation type="journal article" date="2019" name="Int. J. Syst. Evol. Microbiol.">
        <title>The Global Catalogue of Microorganisms (GCM) 10K type strain sequencing project: providing services to taxonomists for standard genome sequencing and annotation.</title>
        <authorList>
            <consortium name="The Broad Institute Genomics Platform"/>
            <consortium name="The Broad Institute Genome Sequencing Center for Infectious Disease"/>
            <person name="Wu L."/>
            <person name="Ma J."/>
        </authorList>
    </citation>
    <scope>NUCLEOTIDE SEQUENCE [LARGE SCALE GENOMIC DNA]</scope>
    <source>
        <strain evidence="3">JCM 14919</strain>
    </source>
</reference>
<dbReference type="EMBL" id="BAAAOP010000004">
    <property type="protein sequence ID" value="GAA2186653.1"/>
    <property type="molecule type" value="Genomic_DNA"/>
</dbReference>
<feature type="transmembrane region" description="Helical" evidence="1">
    <location>
        <begin position="41"/>
        <end position="61"/>
    </location>
</feature>
<evidence type="ECO:0000313" key="2">
    <source>
        <dbReference type="EMBL" id="GAA2186653.1"/>
    </source>
</evidence>
<keyword evidence="1" id="KW-0472">Membrane</keyword>
<evidence type="ECO:0000313" key="3">
    <source>
        <dbReference type="Proteomes" id="UP001501084"/>
    </source>
</evidence>
<organism evidence="2 3">
    <name type="scientific">Leucobacter alluvii</name>
    <dbReference type="NCBI Taxonomy" id="340321"/>
    <lineage>
        <taxon>Bacteria</taxon>
        <taxon>Bacillati</taxon>
        <taxon>Actinomycetota</taxon>
        <taxon>Actinomycetes</taxon>
        <taxon>Micrococcales</taxon>
        <taxon>Microbacteriaceae</taxon>
        <taxon>Leucobacter</taxon>
    </lineage>
</organism>
<evidence type="ECO:0000256" key="1">
    <source>
        <dbReference type="SAM" id="Phobius"/>
    </source>
</evidence>
<keyword evidence="1" id="KW-1133">Transmembrane helix</keyword>
<keyword evidence="3" id="KW-1185">Reference proteome</keyword>
<keyword evidence="1" id="KW-0812">Transmembrane</keyword>
<sequence length="147" mass="15609">MTRNSTLSLVCFGPLVCSAPFVLYAVISALLEPDRFGLAMYWGFGLLVLPSVAVGFFTGLIGYGCSAAARRSLHWDLPIPHALIVGAGSGAFGAVPVGFLVSVTKLGLDLPMAILASGIYVFVVFTGYVLLWERRARRPHGSDGNHP</sequence>
<name>A0ABP5MYP3_9MICO</name>
<feature type="transmembrane region" description="Helical" evidence="1">
    <location>
        <begin position="110"/>
        <end position="131"/>
    </location>
</feature>
<protein>
    <submittedName>
        <fullName evidence="2">Uncharacterized protein</fullName>
    </submittedName>
</protein>
<gene>
    <name evidence="2" type="ORF">GCM10009786_08250</name>
</gene>
<dbReference type="RefSeq" id="WP_211649751.1">
    <property type="nucleotide sequence ID" value="NZ_BAAAOP010000004.1"/>
</dbReference>
<comment type="caution">
    <text evidence="2">The sequence shown here is derived from an EMBL/GenBank/DDBJ whole genome shotgun (WGS) entry which is preliminary data.</text>
</comment>
<proteinExistence type="predicted"/>